<dbReference type="Pfam" id="PF02447">
    <property type="entry name" value="GntP_permease"/>
    <property type="match status" value="1"/>
</dbReference>
<dbReference type="AlphaFoldDB" id="A0AA37UDL3"/>
<evidence type="ECO:0000313" key="2">
    <source>
        <dbReference type="EMBL" id="GMA27925.1"/>
    </source>
</evidence>
<feature type="transmembrane region" description="Helical" evidence="1">
    <location>
        <begin position="275"/>
        <end position="303"/>
    </location>
</feature>
<feature type="transmembrane region" description="Helical" evidence="1">
    <location>
        <begin position="323"/>
        <end position="350"/>
    </location>
</feature>
<keyword evidence="1" id="KW-1133">Transmembrane helix</keyword>
<keyword evidence="1" id="KW-0812">Transmembrane</keyword>
<feature type="transmembrane region" description="Helical" evidence="1">
    <location>
        <begin position="240"/>
        <end position="263"/>
    </location>
</feature>
<feature type="transmembrane region" description="Helical" evidence="1">
    <location>
        <begin position="182"/>
        <end position="203"/>
    </location>
</feature>
<feature type="transmembrane region" description="Helical" evidence="1">
    <location>
        <begin position="152"/>
        <end position="170"/>
    </location>
</feature>
<dbReference type="InterPro" id="IPR003474">
    <property type="entry name" value="Glcn_transporter"/>
</dbReference>
<feature type="transmembrane region" description="Helical" evidence="1">
    <location>
        <begin position="15"/>
        <end position="34"/>
    </location>
</feature>
<feature type="transmembrane region" description="Helical" evidence="1">
    <location>
        <begin position="78"/>
        <end position="101"/>
    </location>
</feature>
<feature type="transmembrane region" description="Helical" evidence="1">
    <location>
        <begin position="405"/>
        <end position="422"/>
    </location>
</feature>
<sequence>MHLAQVIADEATRPAGALIAIAVGAIAILLFLIIKLKFHAFYSLIIVSVLTALVAGVSVGDLLGVIQGPFGTTLGNVAMLIGFGAVLGRVIEISGGAQVLAESLIRRFGDKRAPFALSLASFLFAFPIFLDAGFIVMLPIIYQVARRLKGSLLLYALPATGAFLTMHGLVPPHPGPTAAAGIVGVDVGLVVLISVLVAIPVYLLSGPVVGTAIAKRMPHFPVPDLLGEAKDRSDQKLPSFWLVIFLLLLPLVLIFLNTGAAALATNGTITDDTAIYALLTTVGATPIALLITSILAIVLLIVVPNWGDVGKRMEDVVDDALGPIASILLITGAGGMFGGVLTATGIGAVLADGLNDLGLPLIVAAFAIAAIMRVAQGSATVATTTAASLMAPAVMAAGEVSPLQLALIVVAMGAGGISLSHVNDSGFWLVSRFLGLDTKQALQSWSVISTVVGFSAFAIVGIAYLFT</sequence>
<accession>A0AA37UDL3</accession>
<feature type="transmembrane region" description="Helical" evidence="1">
    <location>
        <begin position="113"/>
        <end position="140"/>
    </location>
</feature>
<name>A0AA37UDL3_9MICO</name>
<keyword evidence="1" id="KW-0472">Membrane</keyword>
<evidence type="ECO:0000313" key="3">
    <source>
        <dbReference type="Proteomes" id="UP001157160"/>
    </source>
</evidence>
<comment type="caution">
    <text evidence="2">The sequence shown here is derived from an EMBL/GenBank/DDBJ whole genome shotgun (WGS) entry which is preliminary data.</text>
</comment>
<feature type="transmembrane region" description="Helical" evidence="1">
    <location>
        <begin position="41"/>
        <end position="66"/>
    </location>
</feature>
<dbReference type="PANTHER" id="PTHR30354">
    <property type="entry name" value="GNT FAMILY GLUCONATE TRANSPORTER"/>
    <property type="match status" value="1"/>
</dbReference>
<proteinExistence type="predicted"/>
<dbReference type="RefSeq" id="WP_284230934.1">
    <property type="nucleotide sequence ID" value="NZ_BSUL01000001.1"/>
</dbReference>
<dbReference type="PANTHER" id="PTHR30354:SF25">
    <property type="entry name" value="INNER MEMBRANE PERMEASE YGBN"/>
    <property type="match status" value="1"/>
</dbReference>
<dbReference type="PIRSF" id="PIRSF002746">
    <property type="entry name" value="Gluconate_transporter"/>
    <property type="match status" value="1"/>
</dbReference>
<evidence type="ECO:0000256" key="1">
    <source>
        <dbReference type="SAM" id="Phobius"/>
    </source>
</evidence>
<dbReference type="EMBL" id="BSUL01000001">
    <property type="protein sequence ID" value="GMA27925.1"/>
    <property type="molecule type" value="Genomic_DNA"/>
</dbReference>
<dbReference type="NCBIfam" id="TIGR00791">
    <property type="entry name" value="gntP"/>
    <property type="match status" value="1"/>
</dbReference>
<dbReference type="GO" id="GO:0015128">
    <property type="term" value="F:gluconate transmembrane transporter activity"/>
    <property type="evidence" value="ECO:0007669"/>
    <property type="project" value="InterPro"/>
</dbReference>
<feature type="transmembrane region" description="Helical" evidence="1">
    <location>
        <begin position="357"/>
        <end position="375"/>
    </location>
</feature>
<reference evidence="2 3" key="1">
    <citation type="journal article" date="2014" name="Int. J. Syst. Evol. Microbiol.">
        <title>Complete genome sequence of Corynebacterium casei LMG S-19264T (=DSM 44701T), isolated from a smear-ripened cheese.</title>
        <authorList>
            <consortium name="US DOE Joint Genome Institute (JGI-PGF)"/>
            <person name="Walter F."/>
            <person name="Albersmeier A."/>
            <person name="Kalinowski J."/>
            <person name="Ruckert C."/>
        </authorList>
    </citation>
    <scope>NUCLEOTIDE SEQUENCE [LARGE SCALE GENOMIC DNA]</scope>
    <source>
        <strain evidence="2 3">NBRC 112289</strain>
    </source>
</reference>
<keyword evidence="3" id="KW-1185">Reference proteome</keyword>
<protein>
    <submittedName>
        <fullName evidence="2">Gluconate permease GntP family protein</fullName>
    </submittedName>
</protein>
<feature type="transmembrane region" description="Helical" evidence="1">
    <location>
        <begin position="442"/>
        <end position="466"/>
    </location>
</feature>
<dbReference type="GO" id="GO:0005886">
    <property type="term" value="C:plasma membrane"/>
    <property type="evidence" value="ECO:0007669"/>
    <property type="project" value="TreeGrafter"/>
</dbReference>
<dbReference type="Proteomes" id="UP001157160">
    <property type="component" value="Unassembled WGS sequence"/>
</dbReference>
<gene>
    <name evidence="2" type="ORF">GCM10025874_11780</name>
</gene>
<organism evidence="2 3">
    <name type="scientific">Arenivirga flava</name>
    <dbReference type="NCBI Taxonomy" id="1930060"/>
    <lineage>
        <taxon>Bacteria</taxon>
        <taxon>Bacillati</taxon>
        <taxon>Actinomycetota</taxon>
        <taxon>Actinomycetes</taxon>
        <taxon>Micrococcales</taxon>
        <taxon>Microbacteriaceae</taxon>
        <taxon>Arenivirga</taxon>
    </lineage>
</organism>